<dbReference type="PRINTS" id="PR00087">
    <property type="entry name" value="LIPOXYGENASE"/>
</dbReference>
<dbReference type="InterPro" id="IPR001246">
    <property type="entry name" value="LipOase_plant"/>
</dbReference>
<comment type="similarity">
    <text evidence="1 11">Belongs to the lipoxygenase family.</text>
</comment>
<gene>
    <name evidence="14" type="ORF">MUK42_07528</name>
</gene>
<evidence type="ECO:0000256" key="10">
    <source>
        <dbReference type="PROSITE-ProRule" id="PRU00152"/>
    </source>
</evidence>
<comment type="pathway">
    <text evidence="11">Lipid metabolism; oxylipin biosynthesis.</text>
</comment>
<dbReference type="SUPFAM" id="SSF49723">
    <property type="entry name" value="Lipase/lipooxygenase domain (PLAT/LH2 domain)"/>
    <property type="match status" value="1"/>
</dbReference>
<dbReference type="Gene3D" id="3.10.450.60">
    <property type="match status" value="1"/>
</dbReference>
<keyword evidence="3" id="KW-0479">Metal-binding</keyword>
<evidence type="ECO:0000256" key="9">
    <source>
        <dbReference type="ARBA" id="ARBA00023160"/>
    </source>
</evidence>
<dbReference type="GO" id="GO:0034440">
    <property type="term" value="P:lipid oxidation"/>
    <property type="evidence" value="ECO:0007669"/>
    <property type="project" value="InterPro"/>
</dbReference>
<comment type="caution">
    <text evidence="10">Lacks conserved residue(s) required for the propagation of feature annotation.</text>
</comment>
<keyword evidence="4 11" id="KW-0925">Oxylipin biosynthesis</keyword>
<dbReference type="GO" id="GO:0016702">
    <property type="term" value="F:oxidoreductase activity, acting on single donors with incorporation of molecular oxygen, incorporation of two atoms of oxygen"/>
    <property type="evidence" value="ECO:0007669"/>
    <property type="project" value="InterPro"/>
</dbReference>
<dbReference type="Proteomes" id="UP001055439">
    <property type="component" value="Chromosome 8"/>
</dbReference>
<dbReference type="Gene3D" id="2.60.60.20">
    <property type="entry name" value="PLAT/LH2 domain"/>
    <property type="match status" value="1"/>
</dbReference>
<sequence>MLTPQLNRHASSLLFCHGGPLPSGYGERPGPVLVRSKKTSKRCGVRSIRCAFTEVRSSQAETDAVLAIKAVATVKVTVGGLLGNLGLPRGIDDVKDLLGKTLLLELVSTELDAKTGLEKETVKAYAKKAKQHGDKIEYEATFKVPKDFGDIGGVFVVNEHRKEMFLEEIKLDASDHNVTATTLTITCKSWVQSQTTRTRDCSSSTRYICVCARAHTFELHGLMILNVLPSYLPAQTPAGLRRLREEELEVIRGDGQGERKAFERIYDYDVYNDLGDPDHDVSKPDLFLVVARSSRTRDAVGQAAEIKESDLLVQDIAIGASCGYSSIQTAIIDAKLGFPHFTAIDSLFGDGLTLPQRQGVGFFRGLLPRLVNAISGGTQELLRFDTPAMIEKFPRQTLAGVNPYAIELIKEFPLVSKLDPEVYGPPESAITEEKIEEEIKGVMTVQEAIENKRLFMLDYHDLLLPYVHKVRELEGTTLYGSRTIFFLTNDGTLRPLAIELTIPPLRRGPSGSRCSDLVGTQPGLGYGGMQSRMCVLTIRATTSSSAIGMVDHLSPSFSSVGYCSCSTGLNCDLTRRLRTHCCVEPYIIAAHRQLSEMHPIYRLLHPHFRYNMEINALARQALISGGGIIEISFSPPQYSMEISSVAYDQLWRFDMEALPADLIRRTHSRAWPAADRRRLPIRERRPSDLWVEDYVSHYYPDPNYITDDYELQRWWDEVRTEGHGDKKDEPWWPKLNTLESLIHALTTIIWVASAHHAAVNFGQYDFGGYFPNRPSIARTNMPTEDAQKESFVRFLRKPEVSLLQSLPSQIQATVVMAVLNLLSNHSVDEEYLGSELEAAWVKDPVIQRAYERFNGRIREIEGIIDSRNSDPKLKNRGGAGVVPYEVMKPFSKPGVTGMGIPNSISI</sequence>
<dbReference type="PROSITE" id="PS51393">
    <property type="entry name" value="LIPOXYGENASE_3"/>
    <property type="match status" value="1"/>
</dbReference>
<dbReference type="InterPro" id="IPR036392">
    <property type="entry name" value="PLAT/LH2_dom_sf"/>
</dbReference>
<evidence type="ECO:0000259" key="13">
    <source>
        <dbReference type="PROSITE" id="PS51393"/>
    </source>
</evidence>
<dbReference type="SUPFAM" id="SSF48484">
    <property type="entry name" value="Lipoxigenase"/>
    <property type="match status" value="1"/>
</dbReference>
<accession>A0A9E7KSI2</accession>
<feature type="domain" description="Lipoxygenase" evidence="13">
    <location>
        <begin position="230"/>
        <end position="906"/>
    </location>
</feature>
<dbReference type="OrthoDB" id="407298at2759"/>
<keyword evidence="15" id="KW-1185">Reference proteome</keyword>
<dbReference type="AlphaFoldDB" id="A0A9E7KSI2"/>
<proteinExistence type="inferred from homology"/>
<protein>
    <recommendedName>
        <fullName evidence="11">Lipoxygenase</fullName>
        <ecNumber evidence="11">1.13.11.-</ecNumber>
    </recommendedName>
</protein>
<dbReference type="PROSITE" id="PS00081">
    <property type="entry name" value="LIPOXYGENASE_2"/>
    <property type="match status" value="1"/>
</dbReference>
<evidence type="ECO:0000256" key="7">
    <source>
        <dbReference type="ARBA" id="ARBA00023002"/>
    </source>
</evidence>
<feature type="domain" description="PLAT" evidence="12">
    <location>
        <begin position="70"/>
        <end position="205"/>
    </location>
</feature>
<name>A0A9E7KSI2_9LILI</name>
<dbReference type="InterPro" id="IPR027433">
    <property type="entry name" value="Lipoxygenase_dom_3"/>
</dbReference>
<organism evidence="14 15">
    <name type="scientific">Musa troglodytarum</name>
    <name type="common">fe'i banana</name>
    <dbReference type="NCBI Taxonomy" id="320322"/>
    <lineage>
        <taxon>Eukaryota</taxon>
        <taxon>Viridiplantae</taxon>
        <taxon>Streptophyta</taxon>
        <taxon>Embryophyta</taxon>
        <taxon>Tracheophyta</taxon>
        <taxon>Spermatophyta</taxon>
        <taxon>Magnoliopsida</taxon>
        <taxon>Liliopsida</taxon>
        <taxon>Zingiberales</taxon>
        <taxon>Musaceae</taxon>
        <taxon>Musa</taxon>
    </lineage>
</organism>
<dbReference type="InterPro" id="IPR036226">
    <property type="entry name" value="LipOase_C_sf"/>
</dbReference>
<dbReference type="Gene3D" id="1.20.245.10">
    <property type="entry name" value="Lipoxygenase-1, Domain 5"/>
    <property type="match status" value="1"/>
</dbReference>
<dbReference type="InterPro" id="IPR000907">
    <property type="entry name" value="LipOase"/>
</dbReference>
<evidence type="ECO:0000256" key="5">
    <source>
        <dbReference type="ARBA" id="ARBA00022832"/>
    </source>
</evidence>
<evidence type="ECO:0000313" key="15">
    <source>
        <dbReference type="Proteomes" id="UP001055439"/>
    </source>
</evidence>
<evidence type="ECO:0000256" key="11">
    <source>
        <dbReference type="RuleBase" id="RU003975"/>
    </source>
</evidence>
<dbReference type="PROSITE" id="PS50095">
    <property type="entry name" value="PLAT"/>
    <property type="match status" value="1"/>
</dbReference>
<evidence type="ECO:0000256" key="8">
    <source>
        <dbReference type="ARBA" id="ARBA00023098"/>
    </source>
</evidence>
<dbReference type="InterPro" id="IPR001024">
    <property type="entry name" value="PLAT/LH2_dom"/>
</dbReference>
<evidence type="ECO:0000256" key="4">
    <source>
        <dbReference type="ARBA" id="ARBA00022767"/>
    </source>
</evidence>
<keyword evidence="8" id="KW-0443">Lipid metabolism</keyword>
<dbReference type="PRINTS" id="PR00468">
    <property type="entry name" value="PLTLPOXGNASE"/>
</dbReference>
<dbReference type="Gene3D" id="4.10.375.10">
    <property type="entry name" value="Lipoxygenase-1, Domain 2"/>
    <property type="match status" value="1"/>
</dbReference>
<keyword evidence="2 11" id="KW-0444">Lipid biosynthesis</keyword>
<evidence type="ECO:0000256" key="3">
    <source>
        <dbReference type="ARBA" id="ARBA00022723"/>
    </source>
</evidence>
<dbReference type="GO" id="GO:0006633">
    <property type="term" value="P:fatty acid biosynthetic process"/>
    <property type="evidence" value="ECO:0007669"/>
    <property type="project" value="UniProtKB-KW"/>
</dbReference>
<evidence type="ECO:0000256" key="6">
    <source>
        <dbReference type="ARBA" id="ARBA00022964"/>
    </source>
</evidence>
<dbReference type="Gene3D" id="4.10.372.10">
    <property type="entry name" value="Lipoxygenase-1, Domain 3"/>
    <property type="match status" value="1"/>
</dbReference>
<evidence type="ECO:0000259" key="12">
    <source>
        <dbReference type="PROSITE" id="PS50095"/>
    </source>
</evidence>
<evidence type="ECO:0000313" key="14">
    <source>
        <dbReference type="EMBL" id="URE26014.1"/>
    </source>
</evidence>
<evidence type="ECO:0000256" key="1">
    <source>
        <dbReference type="ARBA" id="ARBA00009419"/>
    </source>
</evidence>
<dbReference type="GO" id="GO:0031408">
    <property type="term" value="P:oxylipin biosynthetic process"/>
    <property type="evidence" value="ECO:0007669"/>
    <property type="project" value="UniProtKB-UniRule"/>
</dbReference>
<dbReference type="Pfam" id="PF00305">
    <property type="entry name" value="Lipoxygenase"/>
    <property type="match status" value="3"/>
</dbReference>
<dbReference type="PANTHER" id="PTHR11771">
    <property type="entry name" value="LIPOXYGENASE"/>
    <property type="match status" value="1"/>
</dbReference>
<dbReference type="GO" id="GO:0046872">
    <property type="term" value="F:metal ion binding"/>
    <property type="evidence" value="ECO:0007669"/>
    <property type="project" value="UniProtKB-UniRule"/>
</dbReference>
<dbReference type="InterPro" id="IPR013819">
    <property type="entry name" value="LipOase_C"/>
</dbReference>
<reference evidence="14" key="1">
    <citation type="submission" date="2022-05" db="EMBL/GenBank/DDBJ databases">
        <title>The Musa troglodytarum L. genome provides insights into the mechanism of non-climacteric behaviour and enrichment of carotenoids.</title>
        <authorList>
            <person name="Wang J."/>
        </authorList>
    </citation>
    <scope>NUCLEOTIDE SEQUENCE</scope>
    <source>
        <tissue evidence="14">Leaf</tissue>
    </source>
</reference>
<dbReference type="Pfam" id="PF01477">
    <property type="entry name" value="PLAT"/>
    <property type="match status" value="1"/>
</dbReference>
<dbReference type="EMBL" id="CP097510">
    <property type="protein sequence ID" value="URE26014.1"/>
    <property type="molecule type" value="Genomic_DNA"/>
</dbReference>
<keyword evidence="6" id="KW-0223">Dioxygenase</keyword>
<evidence type="ECO:0000256" key="2">
    <source>
        <dbReference type="ARBA" id="ARBA00022516"/>
    </source>
</evidence>
<dbReference type="EC" id="1.13.11.-" evidence="11"/>
<comment type="function">
    <text evidence="11">Plant lipoxygenase may be involved in a number of diverse aspects of plant physiology including growth and development, pest resistance, and senescence or responses to wounding.</text>
</comment>
<dbReference type="SMART" id="SM00308">
    <property type="entry name" value="LH2"/>
    <property type="match status" value="1"/>
</dbReference>
<keyword evidence="7" id="KW-0560">Oxidoreductase</keyword>
<keyword evidence="9 11" id="KW-0275">Fatty acid biosynthesis</keyword>
<dbReference type="InterPro" id="IPR020834">
    <property type="entry name" value="LipOase_CS"/>
</dbReference>
<keyword evidence="5" id="KW-0276">Fatty acid metabolism</keyword>